<evidence type="ECO:0000256" key="13">
    <source>
        <dbReference type="HAMAP-Rule" id="MF_00034"/>
    </source>
</evidence>
<keyword evidence="5 13" id="KW-0255">Endonuclease</keyword>
<feature type="region of interest" description="Disordered" evidence="15">
    <location>
        <begin position="196"/>
        <end position="217"/>
    </location>
</feature>
<protein>
    <recommendedName>
        <fullName evidence="13 14">Crossover junction endodeoxyribonuclease RuvC</fullName>
        <ecNumber evidence="13 14">3.1.21.10</ecNumber>
    </recommendedName>
    <alternativeName>
        <fullName evidence="13">Holliday junction nuclease RuvC</fullName>
    </alternativeName>
    <alternativeName>
        <fullName evidence="13">Holliday junction resolvase RuvC</fullName>
    </alternativeName>
</protein>
<keyword evidence="6 13" id="KW-0227">DNA damage</keyword>
<keyword evidence="10 13" id="KW-0233">DNA recombination</keyword>
<dbReference type="OrthoDB" id="9805499at2"/>
<dbReference type="GO" id="GO:0005737">
    <property type="term" value="C:cytoplasm"/>
    <property type="evidence" value="ECO:0007669"/>
    <property type="project" value="UniProtKB-SubCell"/>
</dbReference>
<dbReference type="KEGG" id="cart:PA27867_1882"/>
<dbReference type="AlphaFoldDB" id="A0A1B1BJV0"/>
<comment type="catalytic activity">
    <reaction evidence="12 13">
        <text>Endonucleolytic cleavage at a junction such as a reciprocal single-stranded crossover between two homologous DNA duplexes (Holliday junction).</text>
        <dbReference type="EC" id="3.1.21.10"/>
    </reaction>
</comment>
<proteinExistence type="inferred from homology"/>
<evidence type="ECO:0000256" key="3">
    <source>
        <dbReference type="ARBA" id="ARBA00022722"/>
    </source>
</evidence>
<evidence type="ECO:0000313" key="17">
    <source>
        <dbReference type="Proteomes" id="UP000092582"/>
    </source>
</evidence>
<dbReference type="InterPro" id="IPR012337">
    <property type="entry name" value="RNaseH-like_sf"/>
</dbReference>
<keyword evidence="4 13" id="KW-0479">Metal-binding</keyword>
<dbReference type="PATRIC" id="fig|670052.7.peg.1938"/>
<feature type="compositionally biased region" description="Low complexity" evidence="15">
    <location>
        <begin position="199"/>
        <end position="210"/>
    </location>
</feature>
<evidence type="ECO:0000256" key="7">
    <source>
        <dbReference type="ARBA" id="ARBA00022801"/>
    </source>
</evidence>
<dbReference type="InterPro" id="IPR036397">
    <property type="entry name" value="RNaseH_sf"/>
</dbReference>
<dbReference type="EMBL" id="CP016282">
    <property type="protein sequence ID" value="ANP72835.1"/>
    <property type="molecule type" value="Genomic_DNA"/>
</dbReference>
<evidence type="ECO:0000256" key="5">
    <source>
        <dbReference type="ARBA" id="ARBA00022759"/>
    </source>
</evidence>
<dbReference type="RefSeq" id="WP_066595724.1">
    <property type="nucleotide sequence ID" value="NZ_CP016282.1"/>
</dbReference>
<dbReference type="HAMAP" id="MF_00034">
    <property type="entry name" value="RuvC"/>
    <property type="match status" value="1"/>
</dbReference>
<dbReference type="CDD" id="cd16962">
    <property type="entry name" value="RuvC"/>
    <property type="match status" value="1"/>
</dbReference>
<dbReference type="Pfam" id="PF02075">
    <property type="entry name" value="RuvC"/>
    <property type="match status" value="1"/>
</dbReference>
<dbReference type="EC" id="3.1.21.10" evidence="13 14"/>
<comment type="subunit">
    <text evidence="13">Homodimer which binds Holliday junction (HJ) DNA. The HJ becomes 2-fold symmetrical on binding to RuvC with unstacked arms; it has a different conformation from HJ DNA in complex with RuvA. In the full resolvosome a probable DNA-RuvA(4)-RuvB(12)-RuvC(2) complex forms which resolves the HJ.</text>
</comment>
<comment type="function">
    <text evidence="13">The RuvA-RuvB-RuvC complex processes Holliday junction (HJ) DNA during genetic recombination and DNA repair. Endonuclease that resolves HJ intermediates. Cleaves cruciform DNA by making single-stranded nicks across the HJ at symmetrical positions within the homologous arms, yielding a 5'-phosphate and a 3'-hydroxyl group; requires a central core of homology in the junction. The consensus cleavage sequence is 5'-(A/T)TT(C/G)-3'. Cleavage occurs on the 3'-side of the TT dinucleotide at the point of strand exchange. HJ branch migration catalyzed by RuvA-RuvB allows RuvC to scan DNA until it finds its consensus sequence, where it cleaves and resolves the cruciform DNA.</text>
</comment>
<feature type="binding site" evidence="13">
    <location>
        <position position="70"/>
    </location>
    <ligand>
        <name>Mg(2+)</name>
        <dbReference type="ChEBI" id="CHEBI:18420"/>
        <label>2</label>
    </ligand>
</feature>
<dbReference type="SUPFAM" id="SSF53098">
    <property type="entry name" value="Ribonuclease H-like"/>
    <property type="match status" value="1"/>
</dbReference>
<dbReference type="PRINTS" id="PR00696">
    <property type="entry name" value="RSOLVASERUVC"/>
</dbReference>
<evidence type="ECO:0000256" key="8">
    <source>
        <dbReference type="ARBA" id="ARBA00022842"/>
    </source>
</evidence>
<evidence type="ECO:0000256" key="11">
    <source>
        <dbReference type="ARBA" id="ARBA00023204"/>
    </source>
</evidence>
<dbReference type="GO" id="GO:0008821">
    <property type="term" value="F:crossover junction DNA endonuclease activity"/>
    <property type="evidence" value="ECO:0007669"/>
    <property type="project" value="UniProtKB-UniRule"/>
</dbReference>
<evidence type="ECO:0000256" key="12">
    <source>
        <dbReference type="ARBA" id="ARBA00029354"/>
    </source>
</evidence>
<dbReference type="PANTHER" id="PTHR30194">
    <property type="entry name" value="CROSSOVER JUNCTION ENDODEOXYRIBONUCLEASE RUVC"/>
    <property type="match status" value="1"/>
</dbReference>
<accession>A0A1B1BJV0</accession>
<organism evidence="16 17">
    <name type="scientific">Cryobacterium arcticum</name>
    <dbReference type="NCBI Taxonomy" id="670052"/>
    <lineage>
        <taxon>Bacteria</taxon>
        <taxon>Bacillati</taxon>
        <taxon>Actinomycetota</taxon>
        <taxon>Actinomycetes</taxon>
        <taxon>Micrococcales</taxon>
        <taxon>Microbacteriaceae</taxon>
        <taxon>Cryobacterium</taxon>
    </lineage>
</organism>
<comment type="similarity">
    <text evidence="1 13">Belongs to the RuvC family.</text>
</comment>
<evidence type="ECO:0000256" key="9">
    <source>
        <dbReference type="ARBA" id="ARBA00023125"/>
    </source>
</evidence>
<evidence type="ECO:0000256" key="4">
    <source>
        <dbReference type="ARBA" id="ARBA00022723"/>
    </source>
</evidence>
<evidence type="ECO:0000256" key="15">
    <source>
        <dbReference type="SAM" id="MobiDB-lite"/>
    </source>
</evidence>
<keyword evidence="17" id="KW-1185">Reference proteome</keyword>
<keyword evidence="2 13" id="KW-0963">Cytoplasm</keyword>
<evidence type="ECO:0000256" key="6">
    <source>
        <dbReference type="ARBA" id="ARBA00022763"/>
    </source>
</evidence>
<evidence type="ECO:0000313" key="16">
    <source>
        <dbReference type="EMBL" id="ANP72835.1"/>
    </source>
</evidence>
<reference evidence="16 17" key="1">
    <citation type="submission" date="2016-06" db="EMBL/GenBank/DDBJ databases">
        <title>Genome sequencing of Cryobacterium arcticum PAMC 27867.</title>
        <authorList>
            <person name="Lee J."/>
            <person name="Kim O.-S."/>
        </authorList>
    </citation>
    <scope>NUCLEOTIDE SEQUENCE [LARGE SCALE GENOMIC DNA]</scope>
    <source>
        <strain evidence="16 17">PAMC 27867</strain>
    </source>
</reference>
<dbReference type="STRING" id="670052.PA27867_1882"/>
<feature type="binding site" evidence="13">
    <location>
        <position position="9"/>
    </location>
    <ligand>
        <name>Mg(2+)</name>
        <dbReference type="ChEBI" id="CHEBI:18420"/>
        <label>1</label>
    </ligand>
</feature>
<dbReference type="GO" id="GO:0048476">
    <property type="term" value="C:Holliday junction resolvase complex"/>
    <property type="evidence" value="ECO:0007669"/>
    <property type="project" value="UniProtKB-UniRule"/>
</dbReference>
<dbReference type="PROSITE" id="PS01321">
    <property type="entry name" value="RUVC"/>
    <property type="match status" value="1"/>
</dbReference>
<keyword evidence="8 13" id="KW-0460">Magnesium</keyword>
<feature type="active site" evidence="13">
    <location>
        <position position="143"/>
    </location>
</feature>
<comment type="subcellular location">
    <subcellularLocation>
        <location evidence="13">Cytoplasm</location>
    </subcellularLocation>
</comment>
<keyword evidence="9 13" id="KW-0238">DNA-binding</keyword>
<feature type="active site" evidence="13">
    <location>
        <position position="70"/>
    </location>
</feature>
<name>A0A1B1BJV0_9MICO</name>
<evidence type="ECO:0000256" key="10">
    <source>
        <dbReference type="ARBA" id="ARBA00023172"/>
    </source>
</evidence>
<gene>
    <name evidence="13" type="primary">ruvC</name>
    <name evidence="16" type="ORF">PA27867_1882</name>
</gene>
<comment type="cofactor">
    <cofactor evidence="13">
        <name>Mg(2+)</name>
        <dbReference type="ChEBI" id="CHEBI:18420"/>
    </cofactor>
    <text evidence="13">Binds 2 Mg(2+) ion per subunit.</text>
</comment>
<dbReference type="GO" id="GO:0000287">
    <property type="term" value="F:magnesium ion binding"/>
    <property type="evidence" value="ECO:0007669"/>
    <property type="project" value="UniProtKB-UniRule"/>
</dbReference>
<dbReference type="Proteomes" id="UP000092582">
    <property type="component" value="Chromosome 1"/>
</dbReference>
<dbReference type="GO" id="GO:0003677">
    <property type="term" value="F:DNA binding"/>
    <property type="evidence" value="ECO:0007669"/>
    <property type="project" value="UniProtKB-KW"/>
</dbReference>
<dbReference type="FunFam" id="3.30.420.10:FF:000002">
    <property type="entry name" value="Crossover junction endodeoxyribonuclease RuvC"/>
    <property type="match status" value="1"/>
</dbReference>
<feature type="active site" evidence="13">
    <location>
        <position position="9"/>
    </location>
</feature>
<feature type="binding site" evidence="13">
    <location>
        <position position="143"/>
    </location>
    <ligand>
        <name>Mg(2+)</name>
        <dbReference type="ChEBI" id="CHEBI:18420"/>
        <label>1</label>
    </ligand>
</feature>
<sequence length="217" mass="22450">MTVRVLGIDPGLTRCGVGIVDVAANRSATLVDVQVLRSSPDLSLERRLLLIGEGLEELLDRHQPQFVAIERVFAQQNVSTVMGTAQISGVALMLAARRGLTVTLHTPSEVKAAITGYGSADKKQVGTMVARVLGLAEIPKPADAADALALAICHAWRTGAGGGVLPTSGTVAAGNRSTPARTPGALTPAQKAWRDAERGNAPGAAAATSAAHRRLNR</sequence>
<dbReference type="GO" id="GO:0006310">
    <property type="term" value="P:DNA recombination"/>
    <property type="evidence" value="ECO:0007669"/>
    <property type="project" value="UniProtKB-UniRule"/>
</dbReference>
<dbReference type="NCBIfam" id="TIGR00228">
    <property type="entry name" value="ruvC"/>
    <property type="match status" value="1"/>
</dbReference>
<evidence type="ECO:0000256" key="1">
    <source>
        <dbReference type="ARBA" id="ARBA00009518"/>
    </source>
</evidence>
<dbReference type="InterPro" id="IPR002176">
    <property type="entry name" value="X-over_junc_endoDNase_RuvC"/>
</dbReference>
<keyword evidence="11 13" id="KW-0234">DNA repair</keyword>
<evidence type="ECO:0000256" key="14">
    <source>
        <dbReference type="NCBIfam" id="TIGR00228"/>
    </source>
</evidence>
<evidence type="ECO:0000256" key="2">
    <source>
        <dbReference type="ARBA" id="ARBA00022490"/>
    </source>
</evidence>
<dbReference type="InterPro" id="IPR020563">
    <property type="entry name" value="X-over_junc_endoDNase_Mg_BS"/>
</dbReference>
<dbReference type="GO" id="GO:0006281">
    <property type="term" value="P:DNA repair"/>
    <property type="evidence" value="ECO:0007669"/>
    <property type="project" value="UniProtKB-UniRule"/>
</dbReference>
<keyword evidence="3 13" id="KW-0540">Nuclease</keyword>
<keyword evidence="7 13" id="KW-0378">Hydrolase</keyword>
<dbReference type="Gene3D" id="3.30.420.10">
    <property type="entry name" value="Ribonuclease H-like superfamily/Ribonuclease H"/>
    <property type="match status" value="1"/>
</dbReference>
<dbReference type="PANTHER" id="PTHR30194:SF3">
    <property type="entry name" value="CROSSOVER JUNCTION ENDODEOXYRIBONUCLEASE RUVC"/>
    <property type="match status" value="1"/>
</dbReference>